<organism evidence="2 3">
    <name type="scientific">Arthrobacter oryzae</name>
    <dbReference type="NCBI Taxonomy" id="409290"/>
    <lineage>
        <taxon>Bacteria</taxon>
        <taxon>Bacillati</taxon>
        <taxon>Actinomycetota</taxon>
        <taxon>Actinomycetes</taxon>
        <taxon>Micrococcales</taxon>
        <taxon>Micrococcaceae</taxon>
        <taxon>Arthrobacter</taxon>
    </lineage>
</organism>
<keyword evidence="1" id="KW-0732">Signal</keyword>
<dbReference type="RefSeq" id="WP_147429513.1">
    <property type="nucleotide sequence ID" value="NZ_RBIR01000001.1"/>
</dbReference>
<name>A0A495FKT2_9MICC</name>
<reference evidence="2 3" key="1">
    <citation type="submission" date="2018-10" db="EMBL/GenBank/DDBJ databases">
        <title>Genomic Encyclopedia of Type Strains, Phase IV (KMG-IV): sequencing the most valuable type-strain genomes for metagenomic binning, comparative biology and taxonomic classification.</title>
        <authorList>
            <person name="Goeker M."/>
        </authorList>
    </citation>
    <scope>NUCLEOTIDE SEQUENCE [LARGE SCALE GENOMIC DNA]</scope>
    <source>
        <strain evidence="2 3">DSM 25586</strain>
    </source>
</reference>
<feature type="signal peptide" evidence="1">
    <location>
        <begin position="1"/>
        <end position="20"/>
    </location>
</feature>
<evidence type="ECO:0000256" key="1">
    <source>
        <dbReference type="SAM" id="SignalP"/>
    </source>
</evidence>
<comment type="caution">
    <text evidence="2">The sequence shown here is derived from an EMBL/GenBank/DDBJ whole genome shotgun (WGS) entry which is preliminary data.</text>
</comment>
<dbReference type="PROSITE" id="PS51257">
    <property type="entry name" value="PROKAR_LIPOPROTEIN"/>
    <property type="match status" value="1"/>
</dbReference>
<dbReference type="EMBL" id="RBIR01000001">
    <property type="protein sequence ID" value="RKR29854.1"/>
    <property type="molecule type" value="Genomic_DNA"/>
</dbReference>
<feature type="chain" id="PRO_5038360170" evidence="1">
    <location>
        <begin position="21"/>
        <end position="184"/>
    </location>
</feature>
<dbReference type="AlphaFoldDB" id="A0A495FKT2"/>
<dbReference type="Proteomes" id="UP000276055">
    <property type="component" value="Unassembled WGS sequence"/>
</dbReference>
<evidence type="ECO:0000313" key="2">
    <source>
        <dbReference type="EMBL" id="RKR29854.1"/>
    </source>
</evidence>
<dbReference type="OrthoDB" id="4941344at2"/>
<protein>
    <submittedName>
        <fullName evidence="2">Uncharacterized protein</fullName>
    </submittedName>
</protein>
<proteinExistence type="predicted"/>
<sequence length="184" mass="18921">MMTCRRGVAAIAVLVGLALAGCQPAAGPLPAAAPVVAVPSPSSAELTAIIRTAVEDRNGTALNVPPAPHLADAQTTAAYRAKRARDLPVVARSKAGFKSMGFWYTDFSTTITVESIEVTGSTASVHFKELTEEHQASAANGPSNVPSGYSLPQTATFRASAHGWQLDSISPSVHGGGLPMSVVE</sequence>
<evidence type="ECO:0000313" key="3">
    <source>
        <dbReference type="Proteomes" id="UP000276055"/>
    </source>
</evidence>
<accession>A0A495FKT2</accession>
<gene>
    <name evidence="2" type="ORF">C8D78_0170</name>
</gene>